<dbReference type="PANTHER" id="PTHR13989">
    <property type="entry name" value="REPLICATION PROTEIN A-RELATED"/>
    <property type="match status" value="1"/>
</dbReference>
<proteinExistence type="predicted"/>
<comment type="subcellular location">
    <subcellularLocation>
        <location evidence="1">Nucleus</location>
    </subcellularLocation>
</comment>
<name>A0ABQ9JR49_9CUCU</name>
<evidence type="ECO:0008006" key="6">
    <source>
        <dbReference type="Google" id="ProtNLM"/>
    </source>
</evidence>
<keyword evidence="5" id="KW-1185">Reference proteome</keyword>
<evidence type="ECO:0000256" key="2">
    <source>
        <dbReference type="ARBA" id="ARBA00023125"/>
    </source>
</evidence>
<dbReference type="EMBL" id="JAPWTJ010000254">
    <property type="protein sequence ID" value="KAJ8980535.1"/>
    <property type="molecule type" value="Genomic_DNA"/>
</dbReference>
<keyword evidence="3" id="KW-0539">Nucleus</keyword>
<dbReference type="PANTHER" id="PTHR13989:SF16">
    <property type="entry name" value="REPLICATION PROTEIN A2"/>
    <property type="match status" value="1"/>
</dbReference>
<sequence length="257" mass="28871">MWYGSEFGNESTAGGFLNNTTSEVDSPAKKGNARRIQNVVPVVIRQIRECQDDEFKLFGLNVQMLHIVGVLRDYEVQSTKATYNIEDHTGQIKAIWWLENDGDNAPNLPAVKEGCYLQVFGSLRPQDGEKVLMVLRMFLVEDANVITSHLLQVIHTRLAAEASSKNSVMQIKVNNPGATLANSMCFMDENVADNGQAGLTPMQKKIFNILQSDTTAAGLDRRTVLTHFPQNQHREVKVYLIYRTPQWDINTIGYGLR</sequence>
<reference evidence="4" key="1">
    <citation type="journal article" date="2023" name="Insect Mol. Biol.">
        <title>Genome sequencing provides insights into the evolution of gene families encoding plant cell wall-degrading enzymes in longhorned beetles.</title>
        <authorList>
            <person name="Shin N.R."/>
            <person name="Okamura Y."/>
            <person name="Kirsch R."/>
            <person name="Pauchet Y."/>
        </authorList>
    </citation>
    <scope>NUCLEOTIDE SEQUENCE</scope>
    <source>
        <strain evidence="4">MMC_N1</strain>
    </source>
</reference>
<evidence type="ECO:0000313" key="5">
    <source>
        <dbReference type="Proteomes" id="UP001162164"/>
    </source>
</evidence>
<accession>A0ABQ9JR49</accession>
<evidence type="ECO:0000256" key="3">
    <source>
        <dbReference type="ARBA" id="ARBA00023242"/>
    </source>
</evidence>
<gene>
    <name evidence="4" type="ORF">NQ317_008332</name>
</gene>
<protein>
    <recommendedName>
        <fullName evidence="6">Replication protein A 32 kDa subunit</fullName>
    </recommendedName>
</protein>
<evidence type="ECO:0000313" key="4">
    <source>
        <dbReference type="EMBL" id="KAJ8980535.1"/>
    </source>
</evidence>
<organism evidence="4 5">
    <name type="scientific">Molorchus minor</name>
    <dbReference type="NCBI Taxonomy" id="1323400"/>
    <lineage>
        <taxon>Eukaryota</taxon>
        <taxon>Metazoa</taxon>
        <taxon>Ecdysozoa</taxon>
        <taxon>Arthropoda</taxon>
        <taxon>Hexapoda</taxon>
        <taxon>Insecta</taxon>
        <taxon>Pterygota</taxon>
        <taxon>Neoptera</taxon>
        <taxon>Endopterygota</taxon>
        <taxon>Coleoptera</taxon>
        <taxon>Polyphaga</taxon>
        <taxon>Cucujiformia</taxon>
        <taxon>Chrysomeloidea</taxon>
        <taxon>Cerambycidae</taxon>
        <taxon>Lamiinae</taxon>
        <taxon>Monochamini</taxon>
        <taxon>Molorchus</taxon>
    </lineage>
</organism>
<dbReference type="InterPro" id="IPR012340">
    <property type="entry name" value="NA-bd_OB-fold"/>
</dbReference>
<feature type="non-terminal residue" evidence="4">
    <location>
        <position position="257"/>
    </location>
</feature>
<comment type="caution">
    <text evidence="4">The sequence shown here is derived from an EMBL/GenBank/DDBJ whole genome shotgun (WGS) entry which is preliminary data.</text>
</comment>
<dbReference type="CDD" id="cd04478">
    <property type="entry name" value="RPA2_DBD_D"/>
    <property type="match status" value="1"/>
</dbReference>
<dbReference type="Gene3D" id="2.40.50.140">
    <property type="entry name" value="Nucleic acid-binding proteins"/>
    <property type="match status" value="1"/>
</dbReference>
<keyword evidence="2" id="KW-0238">DNA-binding</keyword>
<dbReference type="Proteomes" id="UP001162164">
    <property type="component" value="Unassembled WGS sequence"/>
</dbReference>
<dbReference type="SUPFAM" id="SSF50249">
    <property type="entry name" value="Nucleic acid-binding proteins"/>
    <property type="match status" value="1"/>
</dbReference>
<evidence type="ECO:0000256" key="1">
    <source>
        <dbReference type="ARBA" id="ARBA00004123"/>
    </source>
</evidence>
<dbReference type="InterPro" id="IPR040260">
    <property type="entry name" value="RFA2-like"/>
</dbReference>